<dbReference type="Proteomes" id="UP000663889">
    <property type="component" value="Unassembled WGS sequence"/>
</dbReference>
<comment type="caution">
    <text evidence="3">The sequence shown here is derived from an EMBL/GenBank/DDBJ whole genome shotgun (WGS) entry which is preliminary data.</text>
</comment>
<accession>A0A819TUK6</accession>
<evidence type="ECO:0000313" key="3">
    <source>
        <dbReference type="EMBL" id="CAF4083437.1"/>
    </source>
</evidence>
<name>A0A819TUK6_9BILA</name>
<protein>
    <submittedName>
        <fullName evidence="3">Uncharacterized protein</fullName>
    </submittedName>
</protein>
<evidence type="ECO:0000313" key="2">
    <source>
        <dbReference type="EMBL" id="CAF1553676.1"/>
    </source>
</evidence>
<gene>
    <name evidence="3" type="ORF">OTI717_LOCUS33315</name>
    <name evidence="1" type="ORF">RFH988_LOCUS38045</name>
    <name evidence="2" type="ORF">SEV965_LOCUS38828</name>
</gene>
<reference evidence="3" key="1">
    <citation type="submission" date="2021-02" db="EMBL/GenBank/DDBJ databases">
        <authorList>
            <person name="Nowell W R."/>
        </authorList>
    </citation>
    <scope>NUCLEOTIDE SEQUENCE</scope>
</reference>
<dbReference type="EMBL" id="CAJOAX010010910">
    <property type="protein sequence ID" value="CAF4083437.1"/>
    <property type="molecule type" value="Genomic_DNA"/>
</dbReference>
<proteinExistence type="predicted"/>
<evidence type="ECO:0000313" key="4">
    <source>
        <dbReference type="Proteomes" id="UP000663823"/>
    </source>
</evidence>
<organism evidence="3 4">
    <name type="scientific">Rotaria sordida</name>
    <dbReference type="NCBI Taxonomy" id="392033"/>
    <lineage>
        <taxon>Eukaryota</taxon>
        <taxon>Metazoa</taxon>
        <taxon>Spiralia</taxon>
        <taxon>Gnathifera</taxon>
        <taxon>Rotifera</taxon>
        <taxon>Eurotatoria</taxon>
        <taxon>Bdelloidea</taxon>
        <taxon>Philodinida</taxon>
        <taxon>Philodinidae</taxon>
        <taxon>Rotaria</taxon>
    </lineage>
</organism>
<sequence>MSHRPSSKEKKEFRSFILYLKKIHPSWKVKDITTFLLQSENLPCDTTTNPLRIEVWRIFKRNQVNDLPRPDAPRTTTTIKYIQTVKEAIRF</sequence>
<dbReference type="AlphaFoldDB" id="A0A819TUK6"/>
<evidence type="ECO:0000313" key="1">
    <source>
        <dbReference type="EMBL" id="CAF1482360.1"/>
    </source>
</evidence>
<dbReference type="OrthoDB" id="10100596at2759"/>
<dbReference type="Proteomes" id="UP000663823">
    <property type="component" value="Unassembled WGS sequence"/>
</dbReference>
<dbReference type="EMBL" id="CAJNOO010008470">
    <property type="protein sequence ID" value="CAF1482360.1"/>
    <property type="molecule type" value="Genomic_DNA"/>
</dbReference>
<dbReference type="EMBL" id="CAJNOU010010727">
    <property type="protein sequence ID" value="CAF1553676.1"/>
    <property type="molecule type" value="Genomic_DNA"/>
</dbReference>
<dbReference type="Proteomes" id="UP000663882">
    <property type="component" value="Unassembled WGS sequence"/>
</dbReference>